<gene>
    <name evidence="1" type="ORF">MEUPH1_LOCUS21284</name>
</gene>
<organism evidence="1 2">
    <name type="scientific">Macrosiphum euphorbiae</name>
    <name type="common">potato aphid</name>
    <dbReference type="NCBI Taxonomy" id="13131"/>
    <lineage>
        <taxon>Eukaryota</taxon>
        <taxon>Metazoa</taxon>
        <taxon>Ecdysozoa</taxon>
        <taxon>Arthropoda</taxon>
        <taxon>Hexapoda</taxon>
        <taxon>Insecta</taxon>
        <taxon>Pterygota</taxon>
        <taxon>Neoptera</taxon>
        <taxon>Paraneoptera</taxon>
        <taxon>Hemiptera</taxon>
        <taxon>Sternorrhyncha</taxon>
        <taxon>Aphidomorpha</taxon>
        <taxon>Aphidoidea</taxon>
        <taxon>Aphididae</taxon>
        <taxon>Macrosiphini</taxon>
        <taxon>Macrosiphum</taxon>
    </lineage>
</organism>
<protein>
    <submittedName>
        <fullName evidence="1">Uncharacterized protein</fullName>
    </submittedName>
</protein>
<name>A0AAV0XG07_9HEMI</name>
<evidence type="ECO:0000313" key="2">
    <source>
        <dbReference type="Proteomes" id="UP001160148"/>
    </source>
</evidence>
<comment type="caution">
    <text evidence="1">The sequence shown here is derived from an EMBL/GenBank/DDBJ whole genome shotgun (WGS) entry which is preliminary data.</text>
</comment>
<dbReference type="EMBL" id="CARXXK010000004">
    <property type="protein sequence ID" value="CAI6366737.1"/>
    <property type="molecule type" value="Genomic_DNA"/>
</dbReference>
<evidence type="ECO:0000313" key="1">
    <source>
        <dbReference type="EMBL" id="CAI6366737.1"/>
    </source>
</evidence>
<dbReference type="AlphaFoldDB" id="A0AAV0XG07"/>
<accession>A0AAV0XG07</accession>
<proteinExistence type="predicted"/>
<dbReference type="Proteomes" id="UP001160148">
    <property type="component" value="Unassembled WGS sequence"/>
</dbReference>
<keyword evidence="2" id="KW-1185">Reference proteome</keyword>
<sequence length="93" mass="10516">MSTSVVPLPSIAGVRLIRSALLPIPETFWQSDGGINGIEWNGIGVVNINKRPWTNPHHPHSYLQIIIKRYGKVRSMVKIYKSYLVSSIIYTIK</sequence>
<reference evidence="1 2" key="1">
    <citation type="submission" date="2023-01" db="EMBL/GenBank/DDBJ databases">
        <authorList>
            <person name="Whitehead M."/>
        </authorList>
    </citation>
    <scope>NUCLEOTIDE SEQUENCE [LARGE SCALE GENOMIC DNA]</scope>
</reference>